<evidence type="ECO:0000313" key="2">
    <source>
        <dbReference type="EMBL" id="KAF5397233.1"/>
    </source>
</evidence>
<reference evidence="2" key="1">
    <citation type="submission" date="2019-05" db="EMBL/GenBank/DDBJ databases">
        <title>Annotation for the trematode Paragonimus heterotremus.</title>
        <authorList>
            <person name="Choi Y.-J."/>
        </authorList>
    </citation>
    <scope>NUCLEOTIDE SEQUENCE</scope>
    <source>
        <strain evidence="2">LC</strain>
    </source>
</reference>
<dbReference type="InterPro" id="IPR011107">
    <property type="entry name" value="PPI_Ypi1"/>
</dbReference>
<proteinExistence type="predicted"/>
<protein>
    <submittedName>
        <fullName evidence="2">Uncharacterized protein</fullName>
    </submittedName>
</protein>
<dbReference type="Proteomes" id="UP000748531">
    <property type="component" value="Unassembled WGS sequence"/>
</dbReference>
<feature type="compositionally biased region" description="Low complexity" evidence="1">
    <location>
        <begin position="61"/>
        <end position="71"/>
    </location>
</feature>
<accession>A0A8J4SGU1</accession>
<gene>
    <name evidence="2" type="ORF">PHET_09999</name>
</gene>
<feature type="region of interest" description="Disordered" evidence="1">
    <location>
        <begin position="53"/>
        <end position="75"/>
    </location>
</feature>
<feature type="compositionally biased region" description="Polar residues" evidence="1">
    <location>
        <begin position="99"/>
        <end position="111"/>
    </location>
</feature>
<evidence type="ECO:0000313" key="3">
    <source>
        <dbReference type="Proteomes" id="UP000748531"/>
    </source>
</evidence>
<evidence type="ECO:0000256" key="1">
    <source>
        <dbReference type="SAM" id="MobiDB-lite"/>
    </source>
</evidence>
<dbReference type="EMBL" id="LUCH01006575">
    <property type="protein sequence ID" value="KAF5397233.1"/>
    <property type="molecule type" value="Genomic_DNA"/>
</dbReference>
<comment type="caution">
    <text evidence="2">The sequence shown here is derived from an EMBL/GenBank/DDBJ whole genome shotgun (WGS) entry which is preliminary data.</text>
</comment>
<keyword evidence="3" id="KW-1185">Reference proteome</keyword>
<organism evidence="2 3">
    <name type="scientific">Paragonimus heterotremus</name>
    <dbReference type="NCBI Taxonomy" id="100268"/>
    <lineage>
        <taxon>Eukaryota</taxon>
        <taxon>Metazoa</taxon>
        <taxon>Spiralia</taxon>
        <taxon>Lophotrochozoa</taxon>
        <taxon>Platyhelminthes</taxon>
        <taxon>Trematoda</taxon>
        <taxon>Digenea</taxon>
        <taxon>Plagiorchiida</taxon>
        <taxon>Troglotremata</taxon>
        <taxon>Troglotrematidae</taxon>
        <taxon>Paragonimus</taxon>
    </lineage>
</organism>
<sequence>MLGARVTSDESASLARSLRASRIQWTADTVMNSGMGRRKINCCAVYPGVLHTDPNSTARDSSSSSSSSSSSCDVRELLPRTCRCSRKFPGHPIVMFPVQTETDQHSAQTTDSVKRMQHSENYQFVIKSTQDVVIETDNEKADKNSSKELRE</sequence>
<dbReference type="Pfam" id="PF07491">
    <property type="entry name" value="PPI_Ypi1"/>
    <property type="match status" value="1"/>
</dbReference>
<dbReference type="AlphaFoldDB" id="A0A8J4SGU1"/>
<dbReference type="GO" id="GO:0004865">
    <property type="term" value="F:protein serine/threonine phosphatase inhibitor activity"/>
    <property type="evidence" value="ECO:0007669"/>
    <property type="project" value="InterPro"/>
</dbReference>
<dbReference type="OrthoDB" id="6265196at2759"/>
<feature type="region of interest" description="Disordered" evidence="1">
    <location>
        <begin position="96"/>
        <end position="116"/>
    </location>
</feature>
<name>A0A8J4SGU1_9TREM</name>